<organism evidence="8 9">
    <name type="scientific">Macleaya cordata</name>
    <name type="common">Five-seeded plume-poppy</name>
    <name type="synonym">Bocconia cordata</name>
    <dbReference type="NCBI Taxonomy" id="56857"/>
    <lineage>
        <taxon>Eukaryota</taxon>
        <taxon>Viridiplantae</taxon>
        <taxon>Streptophyta</taxon>
        <taxon>Embryophyta</taxon>
        <taxon>Tracheophyta</taxon>
        <taxon>Spermatophyta</taxon>
        <taxon>Magnoliopsida</taxon>
        <taxon>Ranunculales</taxon>
        <taxon>Papaveraceae</taxon>
        <taxon>Papaveroideae</taxon>
        <taxon>Macleaya</taxon>
    </lineage>
</organism>
<keyword evidence="9" id="KW-1185">Reference proteome</keyword>
<dbReference type="GO" id="GO:0000981">
    <property type="term" value="F:DNA-binding transcription factor activity, RNA polymerase II-specific"/>
    <property type="evidence" value="ECO:0007669"/>
    <property type="project" value="TreeGrafter"/>
</dbReference>
<evidence type="ECO:0000256" key="2">
    <source>
        <dbReference type="ARBA" id="ARBA00023015"/>
    </source>
</evidence>
<dbReference type="SMART" id="SM00432">
    <property type="entry name" value="MADS"/>
    <property type="match status" value="1"/>
</dbReference>
<feature type="domain" description="MADS-box" evidence="7">
    <location>
        <begin position="1"/>
        <end position="61"/>
    </location>
</feature>
<dbReference type="AlphaFoldDB" id="A0A200QPS0"/>
<dbReference type="GO" id="GO:0046983">
    <property type="term" value="F:protein dimerization activity"/>
    <property type="evidence" value="ECO:0007669"/>
    <property type="project" value="InterPro"/>
</dbReference>
<sequence length="278" mass="31209">MGKQKIDIVRVDDKKKRNVHFSKRRKGLFGKAAKFSKDFNVAVSLIVFSPAGRPFTFGPVDDVVDRILGSGYEKSNDQLMGQRVQVEEQREHWRSELTNIVKQDRSSLENLQNVDSRLEKLRENILAWMKDASLSPSSSSSNAVTDDNYTVVEAPLSVMDDNTANIDLHDGNDQRLEDCSTSISTVMDCSGVAMKGESKEDDGPLLLPYVDMDSMFDVSELFFNDDTEEQNHDLFNENDALPVLFPSDLDLDFDFGLGSDFDFGSFDSFGLSGYFVSF</sequence>
<dbReference type="OMA" id="AWMKDAS"/>
<name>A0A200QPS0_MACCD</name>
<dbReference type="Gene3D" id="3.40.1810.10">
    <property type="entry name" value="Transcription factor, MADS-box"/>
    <property type="match status" value="1"/>
</dbReference>
<keyword evidence="4" id="KW-0804">Transcription</keyword>
<protein>
    <submittedName>
        <fullName evidence="8">Transcription factor</fullName>
    </submittedName>
</protein>
<evidence type="ECO:0000256" key="6">
    <source>
        <dbReference type="SAM" id="Coils"/>
    </source>
</evidence>
<dbReference type="InterPro" id="IPR002100">
    <property type="entry name" value="TF_MADSbox"/>
</dbReference>
<dbReference type="EMBL" id="MVGT01001382">
    <property type="protein sequence ID" value="OVA12437.1"/>
    <property type="molecule type" value="Genomic_DNA"/>
</dbReference>
<dbReference type="GO" id="GO:0000978">
    <property type="term" value="F:RNA polymerase II cis-regulatory region sequence-specific DNA binding"/>
    <property type="evidence" value="ECO:0007669"/>
    <property type="project" value="TreeGrafter"/>
</dbReference>
<dbReference type="OrthoDB" id="1896642at2759"/>
<dbReference type="InParanoid" id="A0A200QPS0"/>
<evidence type="ECO:0000259" key="7">
    <source>
        <dbReference type="PROSITE" id="PS50066"/>
    </source>
</evidence>
<accession>A0A200QPS0</accession>
<dbReference type="PROSITE" id="PS50066">
    <property type="entry name" value="MADS_BOX_2"/>
    <property type="match status" value="1"/>
</dbReference>
<reference evidence="8 9" key="1">
    <citation type="journal article" date="2017" name="Mol. Plant">
        <title>The Genome of Medicinal Plant Macleaya cordata Provides New Insights into Benzylisoquinoline Alkaloids Metabolism.</title>
        <authorList>
            <person name="Liu X."/>
            <person name="Liu Y."/>
            <person name="Huang P."/>
            <person name="Ma Y."/>
            <person name="Qing Z."/>
            <person name="Tang Q."/>
            <person name="Cao H."/>
            <person name="Cheng P."/>
            <person name="Zheng Y."/>
            <person name="Yuan Z."/>
            <person name="Zhou Y."/>
            <person name="Liu J."/>
            <person name="Tang Z."/>
            <person name="Zhuo Y."/>
            <person name="Zhang Y."/>
            <person name="Yu L."/>
            <person name="Huang J."/>
            <person name="Yang P."/>
            <person name="Peng Q."/>
            <person name="Zhang J."/>
            <person name="Jiang W."/>
            <person name="Zhang Z."/>
            <person name="Lin K."/>
            <person name="Ro D.K."/>
            <person name="Chen X."/>
            <person name="Xiong X."/>
            <person name="Shang Y."/>
            <person name="Huang S."/>
            <person name="Zeng J."/>
        </authorList>
    </citation>
    <scope>NUCLEOTIDE SEQUENCE [LARGE SCALE GENOMIC DNA]</scope>
    <source>
        <strain evidence="9">cv. BLH2017</strain>
        <tissue evidence="8">Root</tissue>
    </source>
</reference>
<gene>
    <name evidence="8" type="ORF">BVC80_1793g33</name>
</gene>
<evidence type="ECO:0000256" key="4">
    <source>
        <dbReference type="ARBA" id="ARBA00023163"/>
    </source>
</evidence>
<keyword evidence="6" id="KW-0175">Coiled coil</keyword>
<evidence type="ECO:0000313" key="8">
    <source>
        <dbReference type="EMBL" id="OVA12437.1"/>
    </source>
</evidence>
<keyword evidence="2" id="KW-0805">Transcription regulation</keyword>
<evidence type="ECO:0000256" key="5">
    <source>
        <dbReference type="ARBA" id="ARBA00023242"/>
    </source>
</evidence>
<dbReference type="GO" id="GO:0005634">
    <property type="term" value="C:nucleus"/>
    <property type="evidence" value="ECO:0007669"/>
    <property type="project" value="UniProtKB-SubCell"/>
</dbReference>
<dbReference type="Pfam" id="PF00319">
    <property type="entry name" value="SRF-TF"/>
    <property type="match status" value="1"/>
</dbReference>
<keyword evidence="3" id="KW-0238">DNA-binding</keyword>
<dbReference type="PANTHER" id="PTHR11945">
    <property type="entry name" value="MADS BOX PROTEIN"/>
    <property type="match status" value="1"/>
</dbReference>
<dbReference type="PRINTS" id="PR00404">
    <property type="entry name" value="MADSDOMAIN"/>
</dbReference>
<dbReference type="Proteomes" id="UP000195402">
    <property type="component" value="Unassembled WGS sequence"/>
</dbReference>
<evidence type="ECO:0000256" key="3">
    <source>
        <dbReference type="ARBA" id="ARBA00023125"/>
    </source>
</evidence>
<feature type="coiled-coil region" evidence="6">
    <location>
        <begin position="76"/>
        <end position="131"/>
    </location>
</feature>
<dbReference type="SUPFAM" id="SSF55455">
    <property type="entry name" value="SRF-like"/>
    <property type="match status" value="1"/>
</dbReference>
<proteinExistence type="predicted"/>
<evidence type="ECO:0000313" key="9">
    <source>
        <dbReference type="Proteomes" id="UP000195402"/>
    </source>
</evidence>
<comment type="caution">
    <text evidence="8">The sequence shown here is derived from an EMBL/GenBank/DDBJ whole genome shotgun (WGS) entry which is preliminary data.</text>
</comment>
<comment type="subcellular location">
    <subcellularLocation>
        <location evidence="1">Nucleus</location>
    </subcellularLocation>
</comment>
<dbReference type="InterPro" id="IPR036879">
    <property type="entry name" value="TF_MADSbox_sf"/>
</dbReference>
<evidence type="ECO:0000256" key="1">
    <source>
        <dbReference type="ARBA" id="ARBA00004123"/>
    </source>
</evidence>
<keyword evidence="5" id="KW-0539">Nucleus</keyword>
<dbReference type="PANTHER" id="PTHR11945:SF782">
    <property type="entry name" value="OS11G0229900 PROTEIN"/>
    <property type="match status" value="1"/>
</dbReference>